<feature type="compositionally biased region" description="Polar residues" evidence="10">
    <location>
        <begin position="248"/>
        <end position="262"/>
    </location>
</feature>
<evidence type="ECO:0000256" key="1">
    <source>
        <dbReference type="ARBA" id="ARBA00004120"/>
    </source>
</evidence>
<gene>
    <name evidence="11" type="ORF">MCOR_14792</name>
</gene>
<dbReference type="GO" id="GO:0005813">
    <property type="term" value="C:centrosome"/>
    <property type="evidence" value="ECO:0007669"/>
    <property type="project" value="UniProtKB-SubCell"/>
</dbReference>
<dbReference type="InterPro" id="IPR026742">
    <property type="entry name" value="Centrosomal_kizuma"/>
</dbReference>
<organism evidence="11 12">
    <name type="scientific">Mytilus coruscus</name>
    <name type="common">Sea mussel</name>
    <dbReference type="NCBI Taxonomy" id="42192"/>
    <lineage>
        <taxon>Eukaryota</taxon>
        <taxon>Metazoa</taxon>
        <taxon>Spiralia</taxon>
        <taxon>Lophotrochozoa</taxon>
        <taxon>Mollusca</taxon>
        <taxon>Bivalvia</taxon>
        <taxon>Autobranchia</taxon>
        <taxon>Pteriomorphia</taxon>
        <taxon>Mytilida</taxon>
        <taxon>Mytiloidea</taxon>
        <taxon>Mytilidae</taxon>
        <taxon>Mytilinae</taxon>
        <taxon>Mytilus</taxon>
    </lineage>
</organism>
<feature type="compositionally biased region" description="Acidic residues" evidence="10">
    <location>
        <begin position="689"/>
        <end position="700"/>
    </location>
</feature>
<comment type="similarity">
    <text evidence="3">Belongs to the kizuna family.</text>
</comment>
<evidence type="ECO:0000256" key="2">
    <source>
        <dbReference type="ARBA" id="ARBA00004300"/>
    </source>
</evidence>
<proteinExistence type="inferred from homology"/>
<evidence type="ECO:0000256" key="10">
    <source>
        <dbReference type="SAM" id="MobiDB-lite"/>
    </source>
</evidence>
<dbReference type="GO" id="GO:0007051">
    <property type="term" value="P:spindle organization"/>
    <property type="evidence" value="ECO:0007669"/>
    <property type="project" value="InterPro"/>
</dbReference>
<keyword evidence="6" id="KW-0206">Cytoskeleton</keyword>
<evidence type="ECO:0000313" key="12">
    <source>
        <dbReference type="Proteomes" id="UP000507470"/>
    </source>
</evidence>
<evidence type="ECO:0000256" key="3">
    <source>
        <dbReference type="ARBA" id="ARBA00010767"/>
    </source>
</evidence>
<evidence type="ECO:0000256" key="5">
    <source>
        <dbReference type="ARBA" id="ARBA00022490"/>
    </source>
</evidence>
<comment type="subcellular location">
    <subcellularLocation>
        <location evidence="1">Cytoplasm</location>
        <location evidence="1">Cytoskeleton</location>
        <location evidence="1">Cilium basal body</location>
    </subcellularLocation>
    <subcellularLocation>
        <location evidence="2">Cytoplasm</location>
        <location evidence="2">Cytoskeleton</location>
        <location evidence="2">Microtubule organizing center</location>
        <location evidence="2">Centrosome</location>
    </subcellularLocation>
</comment>
<feature type="region of interest" description="Disordered" evidence="10">
    <location>
        <begin position="572"/>
        <end position="591"/>
    </location>
</feature>
<dbReference type="Proteomes" id="UP000507470">
    <property type="component" value="Unassembled WGS sequence"/>
</dbReference>
<feature type="region of interest" description="Disordered" evidence="10">
    <location>
        <begin position="222"/>
        <end position="269"/>
    </location>
</feature>
<dbReference type="PANTHER" id="PTHR16299">
    <property type="entry name" value="CENTROSOMAL PROTEIN KIZUNA"/>
    <property type="match status" value="1"/>
</dbReference>
<feature type="compositionally biased region" description="Polar residues" evidence="10">
    <location>
        <begin position="326"/>
        <end position="335"/>
    </location>
</feature>
<evidence type="ECO:0000256" key="4">
    <source>
        <dbReference type="ARBA" id="ARBA00013872"/>
    </source>
</evidence>
<evidence type="ECO:0000256" key="9">
    <source>
        <dbReference type="ARBA" id="ARBA00031153"/>
    </source>
</evidence>
<feature type="region of interest" description="Disordered" evidence="10">
    <location>
        <begin position="675"/>
        <end position="780"/>
    </location>
</feature>
<dbReference type="PANTHER" id="PTHR16299:SF2">
    <property type="entry name" value="CENTROSOMAL PROTEIN KIZUNA"/>
    <property type="match status" value="1"/>
</dbReference>
<feature type="region of interest" description="Disordered" evidence="10">
    <location>
        <begin position="312"/>
        <end position="366"/>
    </location>
</feature>
<keyword evidence="5" id="KW-0963">Cytoplasm</keyword>
<feature type="region of interest" description="Disordered" evidence="10">
    <location>
        <begin position="637"/>
        <end position="662"/>
    </location>
</feature>
<evidence type="ECO:0000313" key="11">
    <source>
        <dbReference type="EMBL" id="CAC5378612.1"/>
    </source>
</evidence>
<evidence type="ECO:0000256" key="7">
    <source>
        <dbReference type="ARBA" id="ARBA00023273"/>
    </source>
</evidence>
<dbReference type="AlphaFoldDB" id="A0A6J8B444"/>
<keyword evidence="7" id="KW-0966">Cell projection</keyword>
<dbReference type="EMBL" id="CACVKT020002583">
    <property type="protein sequence ID" value="CAC5378612.1"/>
    <property type="molecule type" value="Genomic_DNA"/>
</dbReference>
<feature type="compositionally biased region" description="Acidic residues" evidence="10">
    <location>
        <begin position="337"/>
        <end position="354"/>
    </location>
</feature>
<accession>A0A6J8B444</accession>
<sequence>MASSNVEYYQKQKELQDFMCEQEQRRQHLEHQLQVYSRSDERLAKLRATRLQSYWRKICEDQRRSQQRNDQILKEFDRIDAHLGNLSARTERLRLLKQQYADYIEKTYPQWHQQVLHMKQRKDESQKHHHERATNLSQFSQYTPQKQQPVTDQFVASISSSQFATQPGQQNQFVASTPAYHQQQQHVPDVSVTPIHRDSRDRISTQVTQESAVYANFTSVTRDSSMPQFTTPPQTSTQQQHAAPLLKQPSNQQYVSPSQTSAAGYKVPAEKESDAQLKVSDLQGDISFSSDIPSEVINRPIQSITVEKFGQKVTQEPRVESPDIVSKSTSGQMEPNSADEADDDISNFDEEDIPDDGRQAPTPARQATHVDVMEEMSSPEESPIPTPQPGGHQVLTVPTAGISRSPLLDSELTIDGIIHLIHYVESVIPEALSLEGFYRSTPPQHGEKIEIISKANGEEPLIDLDAEMCTMVILENVVLVIRNLPAGCLLPDAILASSHTINEVQIGRVLSIEAKPLWDCLFIHFLQLIKHKVMNVKEVAAVFVPCLVVDSSDYQDKAYELLVDLLEKKVDQAASPPTPREAAESMRSSQGGDTISKIKKKIAFYSLCQKLLVSAEIEIDEFGKYKVPPLKFGSLVDSKQHSDDEDTTMVTPSVPTDGPRVPLNETAAYRNLLSGTMSGQKQPSYHDGNDDDEDDTDDDVEKQFASTLSPRTPRETSSTIPPQPTNAIMSQSRPPQQMEPLSETSSATSPVYVPTGMEKSGKSDAGSTGRSEKMQPFKRPAAVVMISSDLDSETDLDILMEKKQTSQEEDDFFDFYE</sequence>
<feature type="compositionally biased region" description="Low complexity" evidence="10">
    <location>
        <begin position="224"/>
        <end position="240"/>
    </location>
</feature>
<dbReference type="OrthoDB" id="8015657at2759"/>
<name>A0A6J8B444_MYTCO</name>
<keyword evidence="12" id="KW-1185">Reference proteome</keyword>
<protein>
    <recommendedName>
        <fullName evidence="4">Centrosomal protein kizuna</fullName>
    </recommendedName>
    <alternativeName>
        <fullName evidence="9">Polo-like kinase 1 substrate 1</fullName>
    </alternativeName>
</protein>
<reference evidence="11 12" key="1">
    <citation type="submission" date="2020-06" db="EMBL/GenBank/DDBJ databases">
        <authorList>
            <person name="Li R."/>
            <person name="Bekaert M."/>
        </authorList>
    </citation>
    <scope>NUCLEOTIDE SEQUENCE [LARGE SCALE GENOMIC DNA]</scope>
    <source>
        <strain evidence="12">wild</strain>
    </source>
</reference>
<comment type="function">
    <text evidence="8">Centrosomal protein required for establishing a robust mitotic centrosome architecture that can endure the forces that converge on the centrosomes during spindle formation. Required for stabilizing the expanded pericentriolar material around the centriole.</text>
</comment>
<feature type="compositionally biased region" description="Polar residues" evidence="10">
    <location>
        <begin position="704"/>
        <end position="735"/>
    </location>
</feature>
<feature type="region of interest" description="Disordered" evidence="10">
    <location>
        <begin position="376"/>
        <end position="395"/>
    </location>
</feature>
<evidence type="ECO:0000256" key="8">
    <source>
        <dbReference type="ARBA" id="ARBA00024919"/>
    </source>
</evidence>
<evidence type="ECO:0000256" key="6">
    <source>
        <dbReference type="ARBA" id="ARBA00023212"/>
    </source>
</evidence>